<reference evidence="9 10" key="1">
    <citation type="journal article" date="2018" name="Nat. Ecol. Evol.">
        <title>Pezizomycetes genomes reveal the molecular basis of ectomycorrhizal truffle lifestyle.</title>
        <authorList>
            <person name="Murat C."/>
            <person name="Payen T."/>
            <person name="Noel B."/>
            <person name="Kuo A."/>
            <person name="Morin E."/>
            <person name="Chen J."/>
            <person name="Kohler A."/>
            <person name="Krizsan K."/>
            <person name="Balestrini R."/>
            <person name="Da Silva C."/>
            <person name="Montanini B."/>
            <person name="Hainaut M."/>
            <person name="Levati E."/>
            <person name="Barry K.W."/>
            <person name="Belfiori B."/>
            <person name="Cichocki N."/>
            <person name="Clum A."/>
            <person name="Dockter R.B."/>
            <person name="Fauchery L."/>
            <person name="Guy J."/>
            <person name="Iotti M."/>
            <person name="Le Tacon F."/>
            <person name="Lindquist E.A."/>
            <person name="Lipzen A."/>
            <person name="Malagnac F."/>
            <person name="Mello A."/>
            <person name="Molinier V."/>
            <person name="Miyauchi S."/>
            <person name="Poulain J."/>
            <person name="Riccioni C."/>
            <person name="Rubini A."/>
            <person name="Sitrit Y."/>
            <person name="Splivallo R."/>
            <person name="Traeger S."/>
            <person name="Wang M."/>
            <person name="Zifcakova L."/>
            <person name="Wipf D."/>
            <person name="Zambonelli A."/>
            <person name="Paolocci F."/>
            <person name="Nowrousian M."/>
            <person name="Ottonello S."/>
            <person name="Baldrian P."/>
            <person name="Spatafora J.W."/>
            <person name="Henrissat B."/>
            <person name="Nagy L.G."/>
            <person name="Aury J.M."/>
            <person name="Wincker P."/>
            <person name="Grigoriev I.V."/>
            <person name="Bonfante P."/>
            <person name="Martin F.M."/>
        </authorList>
    </citation>
    <scope>NUCLEOTIDE SEQUENCE [LARGE SCALE GENOMIC DNA]</scope>
    <source>
        <strain evidence="9 10">CCBAS932</strain>
    </source>
</reference>
<feature type="region of interest" description="Disordered" evidence="7">
    <location>
        <begin position="1"/>
        <end position="31"/>
    </location>
</feature>
<dbReference type="Gene3D" id="2.130.10.10">
    <property type="entry name" value="YVTN repeat-like/Quinoprotein amine dehydrogenase"/>
    <property type="match status" value="1"/>
</dbReference>
<dbReference type="InterPro" id="IPR036322">
    <property type="entry name" value="WD40_repeat_dom_sf"/>
</dbReference>
<dbReference type="InterPro" id="IPR001680">
    <property type="entry name" value="WD40_rpt"/>
</dbReference>
<keyword evidence="5" id="KW-0804">Transcription</keyword>
<feature type="compositionally biased region" description="Basic and acidic residues" evidence="7">
    <location>
        <begin position="497"/>
        <end position="513"/>
    </location>
</feature>
<feature type="region of interest" description="Disordered" evidence="7">
    <location>
        <begin position="497"/>
        <end position="516"/>
    </location>
</feature>
<feature type="region of interest" description="Disordered" evidence="7">
    <location>
        <begin position="411"/>
        <end position="492"/>
    </location>
</feature>
<evidence type="ECO:0000256" key="3">
    <source>
        <dbReference type="ARBA" id="ARBA00022884"/>
    </source>
</evidence>
<evidence type="ECO:0000313" key="9">
    <source>
        <dbReference type="EMBL" id="RPB09137.1"/>
    </source>
</evidence>
<evidence type="ECO:0000256" key="7">
    <source>
        <dbReference type="SAM" id="MobiDB-lite"/>
    </source>
</evidence>
<dbReference type="OrthoDB" id="7326421at2759"/>
<keyword evidence="3" id="KW-0694">RNA-binding</keyword>
<evidence type="ECO:0000256" key="2">
    <source>
        <dbReference type="ARBA" id="ARBA00022553"/>
    </source>
</evidence>
<comment type="subcellular location">
    <subcellularLocation>
        <location evidence="1">Nucleus</location>
    </subcellularLocation>
</comment>
<dbReference type="PANTHER" id="PTHR15528:SF11">
    <property type="entry name" value="FI18188P1"/>
    <property type="match status" value="1"/>
</dbReference>
<dbReference type="GO" id="GO:0003723">
    <property type="term" value="F:RNA binding"/>
    <property type="evidence" value="ECO:0007669"/>
    <property type="project" value="UniProtKB-KW"/>
</dbReference>
<keyword evidence="6" id="KW-0539">Nucleus</keyword>
<dbReference type="Pfam" id="PF23774">
    <property type="entry name" value="TPR_GEMI5"/>
    <property type="match status" value="1"/>
</dbReference>
<dbReference type="EMBL" id="ML119155">
    <property type="protein sequence ID" value="RPB09137.1"/>
    <property type="molecule type" value="Genomic_DNA"/>
</dbReference>
<evidence type="ECO:0000256" key="6">
    <source>
        <dbReference type="ARBA" id="ARBA00023242"/>
    </source>
</evidence>
<keyword evidence="4" id="KW-0805">Transcription regulation</keyword>
<organism evidence="9 10">
    <name type="scientific">Morchella conica CCBAS932</name>
    <dbReference type="NCBI Taxonomy" id="1392247"/>
    <lineage>
        <taxon>Eukaryota</taxon>
        <taxon>Fungi</taxon>
        <taxon>Dikarya</taxon>
        <taxon>Ascomycota</taxon>
        <taxon>Pezizomycotina</taxon>
        <taxon>Pezizomycetes</taxon>
        <taxon>Pezizales</taxon>
        <taxon>Morchellaceae</taxon>
        <taxon>Morchella</taxon>
    </lineage>
</organism>
<dbReference type="STRING" id="1392247.A0A3N4KF76"/>
<keyword evidence="10" id="KW-1185">Reference proteome</keyword>
<dbReference type="InParanoid" id="A0A3N4KF76"/>
<name>A0A3N4KF76_9PEZI</name>
<evidence type="ECO:0000313" key="10">
    <source>
        <dbReference type="Proteomes" id="UP000277580"/>
    </source>
</evidence>
<keyword evidence="2" id="KW-0597">Phosphoprotein</keyword>
<gene>
    <name evidence="9" type="ORF">P167DRAFT_555081</name>
</gene>
<dbReference type="InterPro" id="IPR015943">
    <property type="entry name" value="WD40/YVTN_repeat-like_dom_sf"/>
</dbReference>
<dbReference type="Proteomes" id="UP000277580">
    <property type="component" value="Unassembled WGS sequence"/>
</dbReference>
<accession>A0A3N4KF76</accession>
<dbReference type="InterPro" id="IPR056421">
    <property type="entry name" value="TPR_GEMI5"/>
</dbReference>
<dbReference type="PANTHER" id="PTHR15528">
    <property type="entry name" value="PEROXISOME PROLIFERATOR ACTIVATED RECEPTOR GAMMA COACTIVATOR 1 PGC-1 -RELATED"/>
    <property type="match status" value="1"/>
</dbReference>
<dbReference type="SMART" id="SM00320">
    <property type="entry name" value="WD40"/>
    <property type="match status" value="4"/>
</dbReference>
<evidence type="ECO:0000256" key="4">
    <source>
        <dbReference type="ARBA" id="ARBA00023015"/>
    </source>
</evidence>
<feature type="compositionally biased region" description="Low complexity" evidence="7">
    <location>
        <begin position="423"/>
        <end position="432"/>
    </location>
</feature>
<dbReference type="SUPFAM" id="SSF50978">
    <property type="entry name" value="WD40 repeat-like"/>
    <property type="match status" value="1"/>
</dbReference>
<dbReference type="GO" id="GO:0003712">
    <property type="term" value="F:transcription coregulator activity"/>
    <property type="evidence" value="ECO:0007669"/>
    <property type="project" value="InterPro"/>
</dbReference>
<feature type="compositionally biased region" description="Low complexity" evidence="7">
    <location>
        <begin position="1"/>
        <end position="26"/>
    </location>
</feature>
<proteinExistence type="predicted"/>
<protein>
    <submittedName>
        <fullName evidence="9">WD40 repeat-like protein</fullName>
    </submittedName>
</protein>
<sequence length="664" mass="72527">MHPRSRSGSVSSALSAPLPSPMSLRSVGGSRSNGLGPCGATPHLFLFAQGTSILCLQYESLALERRFEGHLEDVTMIAVDNTSDNEGEEGSRVVSVDASKLAIVWDTRTGHEIARYASFEHITSAAWMKNGNLAFGDAMGNVTLFDPLRSESISARTIFDPLCSIAPAADCKSFALGYANGSILVAALSPAFTILHTLTTTSLQPSPITALAWHASSSRQKSDMLATQTRGGDLRVWSIPKSLESDEPARVVRILKKPDSNNRRGDNWMAWSRNGRIVQYSDGETTIWDVRTKKVTWENVPTFPKVFGMTVYGPKGVLFTLGEDHTVQQFSLYPPTYVHNEQHLPGLPPPSPPVSVGGVIMQQGEEQYHDHGVFHQMEEHEEDYAGAVMSPFGRIAHELEQLEMMEHEHGGLGISNTAPRAASISSRSSSDSVGKGHNHNGSTSPSIMSAKRSSGDHSELSHTTITTISPGRKASIGSTSMNSPGRHPHPLRQEIHQSPAEEEKGASPPKDEDPFSGLRARLVTATYESPRVGSPKGKMTEDDHRKEMLYCIFGWKGDIEDLITDQLDSVDSRSMSAIMLRMWLGDLDQNSLSVLLGADFVVAGDWMFLALSAMGGQKSWNHVVRAFVMRLLQRGDLHTAVLCLLALGDKNDAVEVYVSHKRYM</sequence>
<evidence type="ECO:0000256" key="5">
    <source>
        <dbReference type="ARBA" id="ARBA00023163"/>
    </source>
</evidence>
<dbReference type="GO" id="GO:0045944">
    <property type="term" value="P:positive regulation of transcription by RNA polymerase II"/>
    <property type="evidence" value="ECO:0007669"/>
    <property type="project" value="TreeGrafter"/>
</dbReference>
<dbReference type="GO" id="GO:0005634">
    <property type="term" value="C:nucleus"/>
    <property type="evidence" value="ECO:0007669"/>
    <property type="project" value="UniProtKB-SubCell"/>
</dbReference>
<evidence type="ECO:0000259" key="8">
    <source>
        <dbReference type="Pfam" id="PF23774"/>
    </source>
</evidence>
<evidence type="ECO:0000256" key="1">
    <source>
        <dbReference type="ARBA" id="ARBA00004123"/>
    </source>
</evidence>
<dbReference type="InterPro" id="IPR034605">
    <property type="entry name" value="PGC-1"/>
</dbReference>
<feature type="domain" description="Gem-associated protein 5 TPR" evidence="8">
    <location>
        <begin position="574"/>
        <end position="663"/>
    </location>
</feature>
<dbReference type="AlphaFoldDB" id="A0A3N4KF76"/>